<name>A0A8J2XJN1_9MICO</name>
<dbReference type="InterPro" id="IPR029016">
    <property type="entry name" value="GAF-like_dom_sf"/>
</dbReference>
<dbReference type="InterPro" id="IPR001867">
    <property type="entry name" value="OmpR/PhoB-type_DNA-bd"/>
</dbReference>
<evidence type="ECO:0000313" key="3">
    <source>
        <dbReference type="EMBL" id="GGA07325.1"/>
    </source>
</evidence>
<keyword evidence="4" id="KW-1185">Reference proteome</keyword>
<sequence>MSHTVPEDRDLLLAHALLDDRRPATTPPGLPDARLDDQLSALPGVRELVRRSWRRSLLHHCDPDRSRARPAFDAAELRSRRQESPLLPALPVLDRLLVQPATDTGLVVAVGDAFGRLLWVLGDDSARRRAAGMGFEAGADWSEESVGTSAPGTALAIGQPVQIRGPEHFSRTVHPWSCTAVPLRDPRTGEQLGVLDLTGDEKAVAGHSMALVRAAAAAAEYALMVESRPSAFPGAVASAASPPAGRHAGVQVTGPHAALIAGGRRLDLRQRHAEILLLLAEAPDGLSSTVLAEALGEPGHPLAEVTLRAEMVRLRKTLDPVGLAIGSRPYRLPGGIEVDAVRAREALTRGDLDAALDDVRGEVLPASSAAGVVALRYELGAQLRHAVLESGTPAQLCRYLDLPAAAEDTEAWRLALKLLPPESPRRPGIVAHLERLHG</sequence>
<dbReference type="AlphaFoldDB" id="A0A8J2XJN1"/>
<organism evidence="3 4">
    <name type="scientific">Sediminivirga luteola</name>
    <dbReference type="NCBI Taxonomy" id="1774748"/>
    <lineage>
        <taxon>Bacteria</taxon>
        <taxon>Bacillati</taxon>
        <taxon>Actinomycetota</taxon>
        <taxon>Actinomycetes</taxon>
        <taxon>Micrococcales</taxon>
        <taxon>Brevibacteriaceae</taxon>
        <taxon>Sediminivirga</taxon>
    </lineage>
</organism>
<dbReference type="GO" id="GO:0003677">
    <property type="term" value="F:DNA binding"/>
    <property type="evidence" value="ECO:0007669"/>
    <property type="project" value="UniProtKB-KW"/>
</dbReference>
<dbReference type="Proteomes" id="UP000616114">
    <property type="component" value="Unassembled WGS sequence"/>
</dbReference>
<dbReference type="GO" id="GO:0006355">
    <property type="term" value="P:regulation of DNA-templated transcription"/>
    <property type="evidence" value="ECO:0007669"/>
    <property type="project" value="InterPro"/>
</dbReference>
<reference evidence="3" key="2">
    <citation type="submission" date="2020-09" db="EMBL/GenBank/DDBJ databases">
        <authorList>
            <person name="Sun Q."/>
            <person name="Zhou Y."/>
        </authorList>
    </citation>
    <scope>NUCLEOTIDE SEQUENCE</scope>
    <source>
        <strain evidence="3">CGMCC 1.12785</strain>
    </source>
</reference>
<protein>
    <submittedName>
        <fullName evidence="3">Putative transcriptional regulator</fullName>
    </submittedName>
</protein>
<dbReference type="EMBL" id="BMFY01000003">
    <property type="protein sequence ID" value="GGA07325.1"/>
    <property type="molecule type" value="Genomic_DNA"/>
</dbReference>
<keyword evidence="1" id="KW-0238">DNA-binding</keyword>
<reference evidence="3" key="1">
    <citation type="journal article" date="2014" name="Int. J. Syst. Evol. Microbiol.">
        <title>Complete genome sequence of Corynebacterium casei LMG S-19264T (=DSM 44701T), isolated from a smear-ripened cheese.</title>
        <authorList>
            <consortium name="US DOE Joint Genome Institute (JGI-PGF)"/>
            <person name="Walter F."/>
            <person name="Albersmeier A."/>
            <person name="Kalinowski J."/>
            <person name="Ruckert C."/>
        </authorList>
    </citation>
    <scope>NUCLEOTIDE SEQUENCE</scope>
    <source>
        <strain evidence="3">CGMCC 1.12785</strain>
    </source>
</reference>
<evidence type="ECO:0000313" key="4">
    <source>
        <dbReference type="Proteomes" id="UP000616114"/>
    </source>
</evidence>
<dbReference type="Pfam" id="PF01590">
    <property type="entry name" value="GAF"/>
    <property type="match status" value="1"/>
</dbReference>
<accession>A0A8J2XJN1</accession>
<proteinExistence type="predicted"/>
<evidence type="ECO:0000256" key="1">
    <source>
        <dbReference type="ARBA" id="ARBA00023125"/>
    </source>
</evidence>
<comment type="caution">
    <text evidence="3">The sequence shown here is derived from an EMBL/GenBank/DDBJ whole genome shotgun (WGS) entry which is preliminary data.</text>
</comment>
<gene>
    <name evidence="3" type="ORF">GCM10011333_07490</name>
</gene>
<dbReference type="InterPro" id="IPR003018">
    <property type="entry name" value="GAF"/>
</dbReference>
<dbReference type="Gene3D" id="3.30.450.40">
    <property type="match status" value="1"/>
</dbReference>
<dbReference type="SMART" id="SM00862">
    <property type="entry name" value="Trans_reg_C"/>
    <property type="match status" value="1"/>
</dbReference>
<dbReference type="GO" id="GO:0000160">
    <property type="term" value="P:phosphorelay signal transduction system"/>
    <property type="evidence" value="ECO:0007669"/>
    <property type="project" value="InterPro"/>
</dbReference>
<feature type="domain" description="OmpR/PhoB-type" evidence="2">
    <location>
        <begin position="263"/>
        <end position="332"/>
    </location>
</feature>
<evidence type="ECO:0000259" key="2">
    <source>
        <dbReference type="SMART" id="SM00862"/>
    </source>
</evidence>
<dbReference type="RefSeq" id="WP_188549595.1">
    <property type="nucleotide sequence ID" value="NZ_BMFY01000003.1"/>
</dbReference>